<proteinExistence type="predicted"/>
<dbReference type="AlphaFoldDB" id="A0AAV4U1Q5"/>
<gene>
    <name evidence="1" type="ORF">CDAR_496041</name>
</gene>
<comment type="caution">
    <text evidence="1">The sequence shown here is derived from an EMBL/GenBank/DDBJ whole genome shotgun (WGS) entry which is preliminary data.</text>
</comment>
<accession>A0AAV4U1Q5</accession>
<organism evidence="1 2">
    <name type="scientific">Caerostris darwini</name>
    <dbReference type="NCBI Taxonomy" id="1538125"/>
    <lineage>
        <taxon>Eukaryota</taxon>
        <taxon>Metazoa</taxon>
        <taxon>Ecdysozoa</taxon>
        <taxon>Arthropoda</taxon>
        <taxon>Chelicerata</taxon>
        <taxon>Arachnida</taxon>
        <taxon>Araneae</taxon>
        <taxon>Araneomorphae</taxon>
        <taxon>Entelegynae</taxon>
        <taxon>Araneoidea</taxon>
        <taxon>Araneidae</taxon>
        <taxon>Caerostris</taxon>
    </lineage>
</organism>
<keyword evidence="2" id="KW-1185">Reference proteome</keyword>
<protein>
    <submittedName>
        <fullName evidence="1">Uncharacterized protein</fullName>
    </submittedName>
</protein>
<reference evidence="1 2" key="1">
    <citation type="submission" date="2021-06" db="EMBL/GenBank/DDBJ databases">
        <title>Caerostris darwini draft genome.</title>
        <authorList>
            <person name="Kono N."/>
            <person name="Arakawa K."/>
        </authorList>
    </citation>
    <scope>NUCLEOTIDE SEQUENCE [LARGE SCALE GENOMIC DNA]</scope>
</reference>
<sequence>MGRNPHFPIMQVNDAVNQRGCPARPKFGSVSFGVVAPRQLPRHPIDRGCLFCSAFQFIGTVLSRGWMSRVRQDALPKAWNGN</sequence>
<evidence type="ECO:0000313" key="2">
    <source>
        <dbReference type="Proteomes" id="UP001054837"/>
    </source>
</evidence>
<dbReference type="Proteomes" id="UP001054837">
    <property type="component" value="Unassembled WGS sequence"/>
</dbReference>
<dbReference type="EMBL" id="BPLQ01010581">
    <property type="protein sequence ID" value="GIY51711.1"/>
    <property type="molecule type" value="Genomic_DNA"/>
</dbReference>
<name>A0AAV4U1Q5_9ARAC</name>
<evidence type="ECO:0000313" key="1">
    <source>
        <dbReference type="EMBL" id="GIY51711.1"/>
    </source>
</evidence>